<feature type="signal peptide" evidence="2">
    <location>
        <begin position="1"/>
        <end position="17"/>
    </location>
</feature>
<dbReference type="OrthoDB" id="8115477at2759"/>
<dbReference type="Proteomes" id="UP000288168">
    <property type="component" value="Unassembled WGS sequence"/>
</dbReference>
<evidence type="ECO:0000256" key="2">
    <source>
        <dbReference type="SAM" id="SignalP"/>
    </source>
</evidence>
<comment type="caution">
    <text evidence="3">The sequence shown here is derived from an EMBL/GenBank/DDBJ whole genome shotgun (WGS) entry which is preliminary data.</text>
</comment>
<keyword evidence="2" id="KW-0732">Signal</keyword>
<dbReference type="AlphaFoldDB" id="A0A428NN66"/>
<evidence type="ECO:0008006" key="5">
    <source>
        <dbReference type="Google" id="ProtNLM"/>
    </source>
</evidence>
<sequence length="116" mass="11553">MQFTLATLLAIAAVATAAPAPGLPILGGGEDDGAESAPAPQPQPQGGDTTTTTTTTNSNNRVCSVENKQVCCTGLLACAVQLIGEECKGGNAYCCNTGAEKGTLINIALANCVDVL</sequence>
<dbReference type="EMBL" id="NKCI01000378">
    <property type="protein sequence ID" value="RSL42219.1"/>
    <property type="molecule type" value="Genomic_DNA"/>
</dbReference>
<evidence type="ECO:0000313" key="3">
    <source>
        <dbReference type="EMBL" id="RSL42219.1"/>
    </source>
</evidence>
<evidence type="ECO:0000313" key="4">
    <source>
        <dbReference type="Proteomes" id="UP000288168"/>
    </source>
</evidence>
<gene>
    <name evidence="3" type="ORF">CEP54_015561</name>
</gene>
<name>A0A428NN66_9HYPO</name>
<accession>A0A428NN66</accession>
<proteinExistence type="predicted"/>
<organism evidence="3 4">
    <name type="scientific">Fusarium duplospermum</name>
    <dbReference type="NCBI Taxonomy" id="1325734"/>
    <lineage>
        <taxon>Eukaryota</taxon>
        <taxon>Fungi</taxon>
        <taxon>Dikarya</taxon>
        <taxon>Ascomycota</taxon>
        <taxon>Pezizomycotina</taxon>
        <taxon>Sordariomycetes</taxon>
        <taxon>Hypocreomycetidae</taxon>
        <taxon>Hypocreales</taxon>
        <taxon>Nectriaceae</taxon>
        <taxon>Fusarium</taxon>
        <taxon>Fusarium solani species complex</taxon>
    </lineage>
</organism>
<reference evidence="3 4" key="1">
    <citation type="submission" date="2017-06" db="EMBL/GenBank/DDBJ databases">
        <title>Comparative genomic analysis of Ambrosia Fusariam Clade fungi.</title>
        <authorList>
            <person name="Stajich J.E."/>
            <person name="Carrillo J."/>
            <person name="Kijimoto T."/>
            <person name="Eskalen A."/>
            <person name="O'Donnell K."/>
            <person name="Kasson M."/>
        </authorList>
    </citation>
    <scope>NUCLEOTIDE SEQUENCE [LARGE SCALE GENOMIC DNA]</scope>
    <source>
        <strain evidence="3 4">NRRL62584</strain>
    </source>
</reference>
<evidence type="ECO:0000256" key="1">
    <source>
        <dbReference type="SAM" id="MobiDB-lite"/>
    </source>
</evidence>
<feature type="chain" id="PRO_5019536578" description="Hydrophobin 3" evidence="2">
    <location>
        <begin position="18"/>
        <end position="116"/>
    </location>
</feature>
<protein>
    <recommendedName>
        <fullName evidence="5">Hydrophobin 3</fullName>
    </recommendedName>
</protein>
<keyword evidence="4" id="KW-1185">Reference proteome</keyword>
<feature type="region of interest" description="Disordered" evidence="1">
    <location>
        <begin position="24"/>
        <end position="59"/>
    </location>
</feature>